<sequence length="239" mass="25659">MLTARDTMTSGPGEAAMTDVRPAAGRPRPYRPGTGHRRGPSARARTRHTGQNRLSAIIISREPQGSGIAPNGCSGVVVYKHGRSERGAPPPQARFASGRRVAGIQASIGPSARPLVGLPRTLPAPAGTAWLRRSSDPASAAQVPPARRVQAFFRFAAAAREARMELVVVRSQRRGQRQRWRPPQGREGAPGAAPHHLPLRRAARLPPRLTQAAAPTDRHPPPVNPSTNSYWSMSLLCPL</sequence>
<feature type="region of interest" description="Disordered" evidence="1">
    <location>
        <begin position="1"/>
        <end position="50"/>
    </location>
</feature>
<gene>
    <name evidence="2" type="ORF">PVAP13_5KG482807</name>
</gene>
<name>A0A8T0SKK4_PANVG</name>
<comment type="caution">
    <text evidence="2">The sequence shown here is derived from an EMBL/GenBank/DDBJ whole genome shotgun (WGS) entry which is preliminary data.</text>
</comment>
<feature type="compositionally biased region" description="Basic residues" evidence="1">
    <location>
        <begin position="34"/>
        <end position="50"/>
    </location>
</feature>
<dbReference type="EMBL" id="CM029045">
    <property type="protein sequence ID" value="KAG2599982.1"/>
    <property type="molecule type" value="Genomic_DNA"/>
</dbReference>
<keyword evidence="3" id="KW-1185">Reference proteome</keyword>
<reference evidence="2" key="1">
    <citation type="submission" date="2020-05" db="EMBL/GenBank/DDBJ databases">
        <title>WGS assembly of Panicum virgatum.</title>
        <authorList>
            <person name="Lovell J.T."/>
            <person name="Jenkins J."/>
            <person name="Shu S."/>
            <person name="Juenger T.E."/>
            <person name="Schmutz J."/>
        </authorList>
    </citation>
    <scope>NUCLEOTIDE SEQUENCE</scope>
    <source>
        <strain evidence="2">AP13</strain>
    </source>
</reference>
<organism evidence="2 3">
    <name type="scientific">Panicum virgatum</name>
    <name type="common">Blackwell switchgrass</name>
    <dbReference type="NCBI Taxonomy" id="38727"/>
    <lineage>
        <taxon>Eukaryota</taxon>
        <taxon>Viridiplantae</taxon>
        <taxon>Streptophyta</taxon>
        <taxon>Embryophyta</taxon>
        <taxon>Tracheophyta</taxon>
        <taxon>Spermatophyta</taxon>
        <taxon>Magnoliopsida</taxon>
        <taxon>Liliopsida</taxon>
        <taxon>Poales</taxon>
        <taxon>Poaceae</taxon>
        <taxon>PACMAD clade</taxon>
        <taxon>Panicoideae</taxon>
        <taxon>Panicodae</taxon>
        <taxon>Paniceae</taxon>
        <taxon>Panicinae</taxon>
        <taxon>Panicum</taxon>
        <taxon>Panicum sect. Hiantes</taxon>
    </lineage>
</organism>
<dbReference type="Proteomes" id="UP000823388">
    <property type="component" value="Chromosome 5K"/>
</dbReference>
<protein>
    <submittedName>
        <fullName evidence="2">Uncharacterized protein</fullName>
    </submittedName>
</protein>
<accession>A0A8T0SKK4</accession>
<feature type="region of interest" description="Disordered" evidence="1">
    <location>
        <begin position="172"/>
        <end position="198"/>
    </location>
</feature>
<evidence type="ECO:0000313" key="3">
    <source>
        <dbReference type="Proteomes" id="UP000823388"/>
    </source>
</evidence>
<evidence type="ECO:0000313" key="2">
    <source>
        <dbReference type="EMBL" id="KAG2599982.1"/>
    </source>
</evidence>
<feature type="compositionally biased region" description="Low complexity" evidence="1">
    <location>
        <begin position="181"/>
        <end position="196"/>
    </location>
</feature>
<feature type="compositionally biased region" description="Low complexity" evidence="1">
    <location>
        <begin position="21"/>
        <end position="33"/>
    </location>
</feature>
<dbReference type="AlphaFoldDB" id="A0A8T0SKK4"/>
<evidence type="ECO:0000256" key="1">
    <source>
        <dbReference type="SAM" id="MobiDB-lite"/>
    </source>
</evidence>
<feature type="compositionally biased region" description="Polar residues" evidence="1">
    <location>
        <begin position="1"/>
        <end position="10"/>
    </location>
</feature>
<proteinExistence type="predicted"/>